<evidence type="ECO:0000256" key="1">
    <source>
        <dbReference type="SAM" id="SignalP"/>
    </source>
</evidence>
<organism evidence="2 3">
    <name type="scientific">Hymenobacter caeli</name>
    <dbReference type="NCBI Taxonomy" id="2735894"/>
    <lineage>
        <taxon>Bacteria</taxon>
        <taxon>Pseudomonadati</taxon>
        <taxon>Bacteroidota</taxon>
        <taxon>Cytophagia</taxon>
        <taxon>Cytophagales</taxon>
        <taxon>Hymenobacteraceae</taxon>
        <taxon>Hymenobacter</taxon>
    </lineage>
</organism>
<dbReference type="SUPFAM" id="SSF63829">
    <property type="entry name" value="Calcium-dependent phosphotriesterase"/>
    <property type="match status" value="1"/>
</dbReference>
<keyword evidence="3" id="KW-1185">Reference proteome</keyword>
<proteinExistence type="predicted"/>
<dbReference type="RefSeq" id="WP_173809931.1">
    <property type="nucleotide sequence ID" value="NZ_JABSNP010000008.1"/>
</dbReference>
<reference evidence="2 3" key="1">
    <citation type="submission" date="2020-05" db="EMBL/GenBank/DDBJ databases">
        <title>Genomic Encyclopedia of Type Strains, Phase IV (KMG-V): Genome sequencing to study the core and pangenomes of soil and plant-associated prokaryotes.</title>
        <authorList>
            <person name="Whitman W."/>
        </authorList>
    </citation>
    <scope>NUCLEOTIDE SEQUENCE [LARGE SCALE GENOMIC DNA]</scope>
    <source>
        <strain evidence="2 3">9A</strain>
    </source>
</reference>
<dbReference type="Gene3D" id="2.130.10.10">
    <property type="entry name" value="YVTN repeat-like/Quinoprotein amine dehydrogenase"/>
    <property type="match status" value="1"/>
</dbReference>
<comment type="caution">
    <text evidence="2">The sequence shown here is derived from an EMBL/GenBank/DDBJ whole genome shotgun (WGS) entry which is preliminary data.</text>
</comment>
<name>A0ABX2FPU5_9BACT</name>
<dbReference type="InterPro" id="IPR015943">
    <property type="entry name" value="WD40/YVTN_repeat-like_dom_sf"/>
</dbReference>
<evidence type="ECO:0000313" key="3">
    <source>
        <dbReference type="Proteomes" id="UP000779507"/>
    </source>
</evidence>
<feature type="chain" id="PRO_5046522122" description="Histidine kinase" evidence="1">
    <location>
        <begin position="27"/>
        <end position="349"/>
    </location>
</feature>
<evidence type="ECO:0008006" key="4">
    <source>
        <dbReference type="Google" id="ProtNLM"/>
    </source>
</evidence>
<keyword evidence="1" id="KW-0732">Signal</keyword>
<gene>
    <name evidence="2" type="ORF">HNP98_002021</name>
</gene>
<dbReference type="EMBL" id="JABSNP010000008">
    <property type="protein sequence ID" value="NRT19197.1"/>
    <property type="molecule type" value="Genomic_DNA"/>
</dbReference>
<feature type="signal peptide" evidence="1">
    <location>
        <begin position="1"/>
        <end position="26"/>
    </location>
</feature>
<evidence type="ECO:0000313" key="2">
    <source>
        <dbReference type="EMBL" id="NRT19197.1"/>
    </source>
</evidence>
<accession>A0ABX2FPU5</accession>
<dbReference type="Proteomes" id="UP000779507">
    <property type="component" value="Unassembled WGS sequence"/>
</dbReference>
<protein>
    <recommendedName>
        <fullName evidence="4">Histidine kinase</fullName>
    </recommendedName>
</protein>
<sequence length="349" mass="37208">MPTLFRWSFGLLLCGSLLAPNPSSWAGPRPRYALDGHERPVALLRTGKATYLVTQRSVFRLEGKQLVRKYRGSAPIQCAAAADTVLWLGTHQGLLGLNTRTFGAHPLALPGPEAAPNITAVFRDLRGALWVGANGYGAFRWANGAFAPELGVASINGGVATTDSSVWVATSVGLNRKRGAEWIRYNEEGVGNREIPDNIVEKLLPDNAGNLWVVMSDAICVFEAGGTRGEAELPTVRFLGRPGNELYGVASVRGEGRLFATGMGLLLLPNEPADRLTSFDAPATDKVAPARLLRPVPAPAGAANPVLLQVDDHQRLWLVSEAEVVVLTTKEFHRLAAGLAKPAGGTAKL</sequence>